<organism evidence="2 3">
    <name type="scientific">Ralstonia solanacearum K60</name>
    <dbReference type="NCBI Taxonomy" id="1091042"/>
    <lineage>
        <taxon>Bacteria</taxon>
        <taxon>Pseudomonadati</taxon>
        <taxon>Pseudomonadota</taxon>
        <taxon>Betaproteobacteria</taxon>
        <taxon>Burkholderiales</taxon>
        <taxon>Burkholderiaceae</taxon>
        <taxon>Ralstonia</taxon>
        <taxon>Ralstonia solanacearum species complex</taxon>
    </lineage>
</organism>
<dbReference type="Gene3D" id="1.10.10.2910">
    <property type="match status" value="1"/>
</dbReference>
<dbReference type="EMBL" id="NCTK01000001">
    <property type="protein sequence ID" value="OYQ15127.1"/>
    <property type="molecule type" value="Genomic_DNA"/>
</dbReference>
<evidence type="ECO:0000313" key="2">
    <source>
        <dbReference type="EMBL" id="OYQ15127.1"/>
    </source>
</evidence>
<dbReference type="InterPro" id="IPR052345">
    <property type="entry name" value="Rad_response_metalloprotease"/>
</dbReference>
<name>A0AAP8D5T7_RALSL</name>
<accession>A0AAP8D5T7</accession>
<comment type="caution">
    <text evidence="2">The sequence shown here is derived from an EMBL/GenBank/DDBJ whole genome shotgun (WGS) entry which is preliminary data.</text>
</comment>
<sequence length="212" mass="23576">MEIYQSAKNLYPSGVPPFTQLFAPDVAARICGYEYELRPDLGQGGAGRERFQTAGILVLDRRTILISTRFPYETRRFTGAHEIGHIALHPGLNGLHRDRPLSGDHSMARSEMEREADYFAAYFLAPTKLVRTEFEKRFGKAPVALTHTVAFHLRGESMHELLNAQTNSLAFPAALASATQFGGRHFKSMAAEFGMSVKAMAVRLQELALATY</sequence>
<dbReference type="Proteomes" id="UP000216164">
    <property type="component" value="Unassembled WGS sequence"/>
</dbReference>
<dbReference type="PANTHER" id="PTHR43236">
    <property type="entry name" value="ANTITOXIN HIGA1"/>
    <property type="match status" value="1"/>
</dbReference>
<evidence type="ECO:0000313" key="3">
    <source>
        <dbReference type="Proteomes" id="UP000216164"/>
    </source>
</evidence>
<reference evidence="2 3" key="1">
    <citation type="submission" date="2017-04" db="EMBL/GenBank/DDBJ databases">
        <title>Genome Announcement: Closed genomes of Ralstonia solanacearum strains K60, UW551, and UW700.</title>
        <authorList>
            <person name="Hayes M."/>
            <person name="Macintyre A.M."/>
            <person name="Allen C."/>
        </authorList>
    </citation>
    <scope>NUCLEOTIDE SEQUENCE [LARGE SCALE GENOMIC DNA]</scope>
    <source>
        <strain evidence="2 3">UW25</strain>
    </source>
</reference>
<dbReference type="AlphaFoldDB" id="A0AAP8D5T7"/>
<feature type="domain" description="IrrE N-terminal-like" evidence="1">
    <location>
        <begin position="43"/>
        <end position="139"/>
    </location>
</feature>
<dbReference type="Pfam" id="PF06114">
    <property type="entry name" value="Peptidase_M78"/>
    <property type="match status" value="1"/>
</dbReference>
<proteinExistence type="predicted"/>
<dbReference type="InterPro" id="IPR010359">
    <property type="entry name" value="IrrE_HExxH"/>
</dbReference>
<dbReference type="PANTHER" id="PTHR43236:SF1">
    <property type="entry name" value="BLL7220 PROTEIN"/>
    <property type="match status" value="1"/>
</dbReference>
<evidence type="ECO:0000259" key="1">
    <source>
        <dbReference type="Pfam" id="PF06114"/>
    </source>
</evidence>
<gene>
    <name evidence="2" type="ORF">B7R77_12335</name>
</gene>
<protein>
    <recommendedName>
        <fullName evidence="1">IrrE N-terminal-like domain-containing protein</fullName>
    </recommendedName>
</protein>